<dbReference type="SUPFAM" id="SSF51261">
    <property type="entry name" value="Duplicated hybrid motif"/>
    <property type="match status" value="1"/>
</dbReference>
<reference evidence="3" key="1">
    <citation type="submission" date="2022-08" db="EMBL/GenBank/DDBJ databases">
        <authorList>
            <person name="Deng Y."/>
            <person name="Han X.-F."/>
            <person name="Zhang Y.-Q."/>
        </authorList>
    </citation>
    <scope>NUCLEOTIDE SEQUENCE</scope>
    <source>
        <strain evidence="3">CPCC 203386</strain>
    </source>
</reference>
<dbReference type="EMBL" id="JANLCJ010000012">
    <property type="protein sequence ID" value="MCS5736161.1"/>
    <property type="molecule type" value="Genomic_DNA"/>
</dbReference>
<dbReference type="Gene3D" id="2.70.70.10">
    <property type="entry name" value="Glucose Permease (Domain IIA)"/>
    <property type="match status" value="1"/>
</dbReference>
<proteinExistence type="predicted"/>
<accession>A0ABT2H896</accession>
<dbReference type="RefSeq" id="WP_259541954.1">
    <property type="nucleotide sequence ID" value="NZ_JANLCJ010000012.1"/>
</dbReference>
<evidence type="ECO:0000313" key="4">
    <source>
        <dbReference type="Proteomes" id="UP001165586"/>
    </source>
</evidence>
<evidence type="ECO:0000256" key="1">
    <source>
        <dbReference type="SAM" id="SignalP"/>
    </source>
</evidence>
<dbReference type="Pfam" id="PF01551">
    <property type="entry name" value="Peptidase_M23"/>
    <property type="match status" value="1"/>
</dbReference>
<feature type="signal peptide" evidence="1">
    <location>
        <begin position="1"/>
        <end position="22"/>
    </location>
</feature>
<dbReference type="InterPro" id="IPR016047">
    <property type="entry name" value="M23ase_b-sheet_dom"/>
</dbReference>
<organism evidence="3 4">
    <name type="scientific">Herbiconiux daphne</name>
    <dbReference type="NCBI Taxonomy" id="2970914"/>
    <lineage>
        <taxon>Bacteria</taxon>
        <taxon>Bacillati</taxon>
        <taxon>Actinomycetota</taxon>
        <taxon>Actinomycetes</taxon>
        <taxon>Micrococcales</taxon>
        <taxon>Microbacteriaceae</taxon>
        <taxon>Herbiconiux</taxon>
    </lineage>
</organism>
<evidence type="ECO:0000313" key="3">
    <source>
        <dbReference type="EMBL" id="MCS5736161.1"/>
    </source>
</evidence>
<dbReference type="InterPro" id="IPR011055">
    <property type="entry name" value="Dup_hybrid_motif"/>
</dbReference>
<keyword evidence="4" id="KW-1185">Reference proteome</keyword>
<feature type="chain" id="PRO_5046078423" evidence="1">
    <location>
        <begin position="23"/>
        <end position="242"/>
    </location>
</feature>
<dbReference type="CDD" id="cd12797">
    <property type="entry name" value="M23_peptidase"/>
    <property type="match status" value="1"/>
</dbReference>
<feature type="domain" description="M23ase beta-sheet core" evidence="2">
    <location>
        <begin position="130"/>
        <end position="231"/>
    </location>
</feature>
<dbReference type="PANTHER" id="PTHR21666:SF270">
    <property type="entry name" value="MUREIN HYDROLASE ACTIVATOR ENVC"/>
    <property type="match status" value="1"/>
</dbReference>
<evidence type="ECO:0000259" key="2">
    <source>
        <dbReference type="Pfam" id="PF01551"/>
    </source>
</evidence>
<keyword evidence="1" id="KW-0732">Signal</keyword>
<comment type="caution">
    <text evidence="3">The sequence shown here is derived from an EMBL/GenBank/DDBJ whole genome shotgun (WGS) entry which is preliminary data.</text>
</comment>
<name>A0ABT2H896_9MICO</name>
<dbReference type="InterPro" id="IPR050570">
    <property type="entry name" value="Cell_wall_metabolism_enzyme"/>
</dbReference>
<gene>
    <name evidence="3" type="ORF">N1032_20685</name>
</gene>
<dbReference type="PANTHER" id="PTHR21666">
    <property type="entry name" value="PEPTIDASE-RELATED"/>
    <property type="match status" value="1"/>
</dbReference>
<protein>
    <submittedName>
        <fullName evidence="3">M23 family metallopeptidase</fullName>
    </submittedName>
</protein>
<dbReference type="Proteomes" id="UP001165586">
    <property type="component" value="Unassembled WGS sequence"/>
</dbReference>
<sequence>MKYQGPLLGVVAMTFVFGVAVATSVPAASLTTPDSFDNVEIDAAVGGEQSFAALDGAAPSVSRDGYVVHTPTPTPTPTPKAVAVSTSEGGYGGAQCQAGSDAVAESVAFSPVYPDGNRMSDGFGPRAEGFHKGIDMLNGPGVPVHSIADGVVIAASGDGGTGGVYLSIAHKVGGAAVCSMYMHFQDGSLTVGVGSIVTAGQVIGLTGRTGNATTEHTHFELYGADGVRYDPIPFLTEHGIAP</sequence>